<protein>
    <submittedName>
        <fullName evidence="3">Uncharacterized protein</fullName>
    </submittedName>
</protein>
<feature type="compositionally biased region" description="Polar residues" evidence="2">
    <location>
        <begin position="46"/>
        <end position="61"/>
    </location>
</feature>
<accession>A0ABD3MZI5</accession>
<organism evidence="3 4">
    <name type="scientific">Stephanodiscus triporus</name>
    <dbReference type="NCBI Taxonomy" id="2934178"/>
    <lineage>
        <taxon>Eukaryota</taxon>
        <taxon>Sar</taxon>
        <taxon>Stramenopiles</taxon>
        <taxon>Ochrophyta</taxon>
        <taxon>Bacillariophyta</taxon>
        <taxon>Coscinodiscophyceae</taxon>
        <taxon>Thalassiosirophycidae</taxon>
        <taxon>Stephanodiscales</taxon>
        <taxon>Stephanodiscaceae</taxon>
        <taxon>Stephanodiscus</taxon>
    </lineage>
</organism>
<comment type="caution">
    <text evidence="3">The sequence shown here is derived from an EMBL/GenBank/DDBJ whole genome shotgun (WGS) entry which is preliminary data.</text>
</comment>
<dbReference type="AlphaFoldDB" id="A0ABD3MZI5"/>
<evidence type="ECO:0000313" key="3">
    <source>
        <dbReference type="EMBL" id="KAL3769308.1"/>
    </source>
</evidence>
<evidence type="ECO:0000313" key="4">
    <source>
        <dbReference type="Proteomes" id="UP001530315"/>
    </source>
</evidence>
<sequence length="489" mass="53222">MTTLRPSSPVAKSLEGDLPQQEHQNTMRQVSAEATAVATYSAEAVSNDNNCGGNNDITGGVSSSSSSSSSTIPNLLSFGKFSPRSPKKAVATYVSSPTIPAAPPSTPFTPNNNNIINPMNHRFLLSSPPLMPEPNIESSNSMTSASSPFAPSPPPFNIRPISPGMGGIGGVAAPPSSPSHHNNYYDALLRQALSATAERERSRIEALTGYESENYSTIEQYQRALAHERRYSAALALDVTKLSFHTRYTSCDVHAAAEVSEEARINNMIKNMTTLKKDMNEDRCRVMMELEREEEGIINRLMMRLEEVTREKRLLECRIKGLQGNIEGGKVGGGDDDGGVGVQGVGVGRGLMGDRNDEHRPHAHFERMMMMVNNSDRSDGKHQVLHDAAVAKAPLLEREDGRPTREHSHFPPGAAADGDAEEGIIGTELVICKDNKVNNEGEDDEEEVEEDGDGADDILEGQCHNDSDMEEELEKLLKMKEEQHNNTSA</sequence>
<feature type="region of interest" description="Disordered" evidence="2">
    <location>
        <begin position="46"/>
        <end position="69"/>
    </location>
</feature>
<gene>
    <name evidence="3" type="ORF">ACHAW5_003843</name>
</gene>
<dbReference type="EMBL" id="JALLAZ020001659">
    <property type="protein sequence ID" value="KAL3769308.1"/>
    <property type="molecule type" value="Genomic_DNA"/>
</dbReference>
<keyword evidence="1" id="KW-0175">Coiled coil</keyword>
<keyword evidence="4" id="KW-1185">Reference proteome</keyword>
<evidence type="ECO:0000256" key="1">
    <source>
        <dbReference type="SAM" id="Coils"/>
    </source>
</evidence>
<feature type="region of interest" description="Disordered" evidence="2">
    <location>
        <begin position="394"/>
        <end position="419"/>
    </location>
</feature>
<feature type="coiled-coil region" evidence="1">
    <location>
        <begin position="298"/>
        <end position="325"/>
    </location>
</feature>
<feature type="region of interest" description="Disordered" evidence="2">
    <location>
        <begin position="1"/>
        <end position="32"/>
    </location>
</feature>
<reference evidence="3 4" key="1">
    <citation type="submission" date="2024-10" db="EMBL/GenBank/DDBJ databases">
        <title>Updated reference genomes for cyclostephanoid diatoms.</title>
        <authorList>
            <person name="Roberts W.R."/>
            <person name="Alverson A.J."/>
        </authorList>
    </citation>
    <scope>NUCLEOTIDE SEQUENCE [LARGE SCALE GENOMIC DNA]</scope>
    <source>
        <strain evidence="3 4">AJA276-08</strain>
    </source>
</reference>
<feature type="compositionally biased region" description="Acidic residues" evidence="2">
    <location>
        <begin position="440"/>
        <end position="459"/>
    </location>
</feature>
<name>A0ABD3MZI5_9STRA</name>
<evidence type="ECO:0000256" key="2">
    <source>
        <dbReference type="SAM" id="MobiDB-lite"/>
    </source>
</evidence>
<proteinExistence type="predicted"/>
<dbReference type="Proteomes" id="UP001530315">
    <property type="component" value="Unassembled WGS sequence"/>
</dbReference>
<feature type="compositionally biased region" description="Basic and acidic residues" evidence="2">
    <location>
        <begin position="395"/>
        <end position="409"/>
    </location>
</feature>
<feature type="region of interest" description="Disordered" evidence="2">
    <location>
        <begin position="435"/>
        <end position="462"/>
    </location>
</feature>